<dbReference type="Proteomes" id="UP000680865">
    <property type="component" value="Unassembled WGS sequence"/>
</dbReference>
<dbReference type="InterPro" id="IPR050109">
    <property type="entry name" value="HTH-type_TetR-like_transc_reg"/>
</dbReference>
<accession>A0A919VMV8</accession>
<comment type="caution">
    <text evidence="7">The sequence shown here is derived from an EMBL/GenBank/DDBJ whole genome shotgun (WGS) entry which is preliminary data.</text>
</comment>
<evidence type="ECO:0000256" key="3">
    <source>
        <dbReference type="ARBA" id="ARBA00023125"/>
    </source>
</evidence>
<dbReference type="PROSITE" id="PS50977">
    <property type="entry name" value="HTH_TETR_2"/>
    <property type="match status" value="1"/>
</dbReference>
<keyword evidence="2" id="KW-0805">Transcription regulation</keyword>
<evidence type="ECO:0000259" key="6">
    <source>
        <dbReference type="PROSITE" id="PS50977"/>
    </source>
</evidence>
<keyword evidence="1" id="KW-0678">Repressor</keyword>
<dbReference type="PANTHER" id="PTHR30055:SF148">
    <property type="entry name" value="TETR-FAMILY TRANSCRIPTIONAL REGULATOR"/>
    <property type="match status" value="1"/>
</dbReference>
<dbReference type="InterPro" id="IPR036271">
    <property type="entry name" value="Tet_transcr_reg_TetR-rel_C_sf"/>
</dbReference>
<dbReference type="InterPro" id="IPR009057">
    <property type="entry name" value="Homeodomain-like_sf"/>
</dbReference>
<keyword evidence="8" id="KW-1185">Reference proteome</keyword>
<dbReference type="AlphaFoldDB" id="A0A919VMV8"/>
<gene>
    <name evidence="7" type="ORF">Aco04nite_15270</name>
</gene>
<evidence type="ECO:0000313" key="7">
    <source>
        <dbReference type="EMBL" id="GIM69421.1"/>
    </source>
</evidence>
<keyword evidence="3 5" id="KW-0238">DNA-binding</keyword>
<dbReference type="GO" id="GO:0000976">
    <property type="term" value="F:transcription cis-regulatory region binding"/>
    <property type="evidence" value="ECO:0007669"/>
    <property type="project" value="TreeGrafter"/>
</dbReference>
<dbReference type="SUPFAM" id="SSF46689">
    <property type="entry name" value="Homeodomain-like"/>
    <property type="match status" value="1"/>
</dbReference>
<sequence>MSRTADRPAQGEVLSRAVWDVLADQGLERLTVRAVAAAAGCTTGLVMHRFPNRRALLVHARELLHETTKGRVEALEARAATPREALRAVLQQGMAIDPATARESVVWTGFLAAAVADDELLAMHRRNNRAWRERVERLVAAAAPEWPAARVASVALGLIAMTEGVAALGAADPVAYPVTDQERMLDDALDAYGLDAGTVRRGVL</sequence>
<proteinExistence type="predicted"/>
<organism evidence="7 8">
    <name type="scientific">Winogradskya consettensis</name>
    <dbReference type="NCBI Taxonomy" id="113560"/>
    <lineage>
        <taxon>Bacteria</taxon>
        <taxon>Bacillati</taxon>
        <taxon>Actinomycetota</taxon>
        <taxon>Actinomycetes</taxon>
        <taxon>Micromonosporales</taxon>
        <taxon>Micromonosporaceae</taxon>
        <taxon>Winogradskya</taxon>
    </lineage>
</organism>
<dbReference type="InterPro" id="IPR039538">
    <property type="entry name" value="BetI_C"/>
</dbReference>
<dbReference type="GO" id="GO:0003700">
    <property type="term" value="F:DNA-binding transcription factor activity"/>
    <property type="evidence" value="ECO:0007669"/>
    <property type="project" value="TreeGrafter"/>
</dbReference>
<protein>
    <submittedName>
        <fullName evidence="7">TetR family transcriptional regulator</fullName>
    </submittedName>
</protein>
<dbReference type="Gene3D" id="1.10.357.10">
    <property type="entry name" value="Tetracycline Repressor, domain 2"/>
    <property type="match status" value="1"/>
</dbReference>
<evidence type="ECO:0000313" key="8">
    <source>
        <dbReference type="Proteomes" id="UP000680865"/>
    </source>
</evidence>
<feature type="DNA-binding region" description="H-T-H motif" evidence="5">
    <location>
        <begin position="31"/>
        <end position="50"/>
    </location>
</feature>
<reference evidence="7" key="1">
    <citation type="submission" date="2021-03" db="EMBL/GenBank/DDBJ databases">
        <title>Whole genome shotgun sequence of Actinoplanes consettensis NBRC 14913.</title>
        <authorList>
            <person name="Komaki H."/>
            <person name="Tamura T."/>
        </authorList>
    </citation>
    <scope>NUCLEOTIDE SEQUENCE</scope>
    <source>
        <strain evidence="7">NBRC 14913</strain>
    </source>
</reference>
<feature type="domain" description="HTH tetR-type" evidence="6">
    <location>
        <begin position="8"/>
        <end position="68"/>
    </location>
</feature>
<evidence type="ECO:0000256" key="4">
    <source>
        <dbReference type="ARBA" id="ARBA00023163"/>
    </source>
</evidence>
<dbReference type="Pfam" id="PF13977">
    <property type="entry name" value="TetR_C_6"/>
    <property type="match status" value="1"/>
</dbReference>
<keyword evidence="4" id="KW-0804">Transcription</keyword>
<evidence type="ECO:0000256" key="2">
    <source>
        <dbReference type="ARBA" id="ARBA00023015"/>
    </source>
</evidence>
<name>A0A919VMV8_9ACTN</name>
<dbReference type="SUPFAM" id="SSF48498">
    <property type="entry name" value="Tetracyclin repressor-like, C-terminal domain"/>
    <property type="match status" value="1"/>
</dbReference>
<evidence type="ECO:0000256" key="5">
    <source>
        <dbReference type="PROSITE-ProRule" id="PRU00335"/>
    </source>
</evidence>
<dbReference type="PANTHER" id="PTHR30055">
    <property type="entry name" value="HTH-TYPE TRANSCRIPTIONAL REGULATOR RUTR"/>
    <property type="match status" value="1"/>
</dbReference>
<evidence type="ECO:0000256" key="1">
    <source>
        <dbReference type="ARBA" id="ARBA00022491"/>
    </source>
</evidence>
<dbReference type="InterPro" id="IPR001647">
    <property type="entry name" value="HTH_TetR"/>
</dbReference>
<dbReference type="EMBL" id="BOQP01000006">
    <property type="protein sequence ID" value="GIM69421.1"/>
    <property type="molecule type" value="Genomic_DNA"/>
</dbReference>
<dbReference type="RefSeq" id="WP_212996431.1">
    <property type="nucleotide sequence ID" value="NZ_BAAATW010000001.1"/>
</dbReference>
<dbReference type="Pfam" id="PF00440">
    <property type="entry name" value="TetR_N"/>
    <property type="match status" value="1"/>
</dbReference>